<dbReference type="Proteomes" id="UP001281761">
    <property type="component" value="Unassembled WGS sequence"/>
</dbReference>
<dbReference type="SUPFAM" id="SSF144091">
    <property type="entry name" value="Rhomboid-like"/>
    <property type="match status" value="1"/>
</dbReference>
<evidence type="ECO:0000256" key="6">
    <source>
        <dbReference type="ARBA" id="ARBA00023136"/>
    </source>
</evidence>
<dbReference type="Gene3D" id="1.20.1540.10">
    <property type="entry name" value="Rhomboid-like"/>
    <property type="match status" value="1"/>
</dbReference>
<comment type="caution">
    <text evidence="7">Lacks conserved residue(s) required for the propagation of feature annotation.</text>
</comment>
<gene>
    <name evidence="9" type="ORF">BLNAU_6426</name>
</gene>
<feature type="region of interest" description="Disordered" evidence="8">
    <location>
        <begin position="222"/>
        <end position="241"/>
    </location>
</feature>
<dbReference type="GO" id="GO:0004674">
    <property type="term" value="F:protein serine/threonine kinase activity"/>
    <property type="evidence" value="ECO:0007669"/>
    <property type="project" value="UniProtKB-KW"/>
</dbReference>
<dbReference type="EMBL" id="JARBJD010000036">
    <property type="protein sequence ID" value="KAK2958657.1"/>
    <property type="molecule type" value="Genomic_DNA"/>
</dbReference>
<feature type="transmembrane region" description="Helical" evidence="7">
    <location>
        <begin position="55"/>
        <end position="75"/>
    </location>
</feature>
<keyword evidence="9" id="KW-0723">Serine/threonine-protein kinase</keyword>
<evidence type="ECO:0000256" key="8">
    <source>
        <dbReference type="SAM" id="MobiDB-lite"/>
    </source>
</evidence>
<accession>A0ABQ9Y4I7</accession>
<sequence length="241" mass="28175">MERNVNWLRDRIEQIPKFTRYYVFACAILSLLVTTGYVRVESVFFHTYTVFKDHQYWRILTSFLYHGPLDFRLFINLYYFTSNCSMLENGHFRNRTGLFAFFTLFCVAIIVLISSVLAPTHQFPFLSQSLTSAITYYSSKAPENRFGNVLIAGLLPIPAQYTPWVLFIVNNLVGTKNWDELKGFVAAHLFFYFEQIFTDPFLAGPKVNDIWDRIKSLFSSQDSEAGQLDDRPQFQMDDHED</sequence>
<comment type="function">
    <text evidence="7">May be involved in the degradation of misfolded endoplasmic reticulum (ER) luminal proteins.</text>
</comment>
<feature type="transmembrane region" description="Helical" evidence="7">
    <location>
        <begin position="96"/>
        <end position="118"/>
    </location>
</feature>
<dbReference type="InterPro" id="IPR007599">
    <property type="entry name" value="DER1"/>
</dbReference>
<keyword evidence="9" id="KW-0808">Transferase</keyword>
<keyword evidence="6 7" id="KW-0472">Membrane</keyword>
<organism evidence="9 10">
    <name type="scientific">Blattamonas nauphoetae</name>
    <dbReference type="NCBI Taxonomy" id="2049346"/>
    <lineage>
        <taxon>Eukaryota</taxon>
        <taxon>Metamonada</taxon>
        <taxon>Preaxostyla</taxon>
        <taxon>Oxymonadida</taxon>
        <taxon>Blattamonas</taxon>
    </lineage>
</organism>
<comment type="caution">
    <text evidence="9">The sequence shown here is derived from an EMBL/GenBank/DDBJ whole genome shotgun (WGS) entry which is preliminary data.</text>
</comment>
<evidence type="ECO:0000256" key="1">
    <source>
        <dbReference type="ARBA" id="ARBA00004477"/>
    </source>
</evidence>
<comment type="similarity">
    <text evidence="2 7">Belongs to the derlin family.</text>
</comment>
<proteinExistence type="inferred from homology"/>
<comment type="subcellular location">
    <subcellularLocation>
        <location evidence="1 7">Endoplasmic reticulum membrane</location>
        <topology evidence="1 7">Multi-pass membrane protein</topology>
    </subcellularLocation>
</comment>
<dbReference type="Pfam" id="PF04511">
    <property type="entry name" value="DER1"/>
    <property type="match status" value="1"/>
</dbReference>
<evidence type="ECO:0000313" key="10">
    <source>
        <dbReference type="Proteomes" id="UP001281761"/>
    </source>
</evidence>
<evidence type="ECO:0000256" key="4">
    <source>
        <dbReference type="ARBA" id="ARBA00022824"/>
    </source>
</evidence>
<evidence type="ECO:0000313" key="9">
    <source>
        <dbReference type="EMBL" id="KAK2958657.1"/>
    </source>
</evidence>
<evidence type="ECO:0000256" key="7">
    <source>
        <dbReference type="RuleBase" id="RU363059"/>
    </source>
</evidence>
<protein>
    <recommendedName>
        <fullName evidence="7">Derlin</fullName>
    </recommendedName>
</protein>
<keyword evidence="3 7" id="KW-0812">Transmembrane</keyword>
<keyword evidence="5 7" id="KW-1133">Transmembrane helix</keyword>
<name>A0ABQ9Y4I7_9EUKA</name>
<dbReference type="PANTHER" id="PTHR11009">
    <property type="entry name" value="DER1-LIKE PROTEIN, DERLIN"/>
    <property type="match status" value="1"/>
</dbReference>
<keyword evidence="9" id="KW-0418">Kinase</keyword>
<evidence type="ECO:0000256" key="2">
    <source>
        <dbReference type="ARBA" id="ARBA00008917"/>
    </source>
</evidence>
<reference evidence="9 10" key="1">
    <citation type="journal article" date="2022" name="bioRxiv">
        <title>Genomics of Preaxostyla Flagellates Illuminates Evolutionary Transitions and the Path Towards Mitochondrial Loss.</title>
        <authorList>
            <person name="Novak L.V.F."/>
            <person name="Treitli S.C."/>
            <person name="Pyrih J."/>
            <person name="Halakuc P."/>
            <person name="Pipaliya S.V."/>
            <person name="Vacek V."/>
            <person name="Brzon O."/>
            <person name="Soukal P."/>
            <person name="Eme L."/>
            <person name="Dacks J.B."/>
            <person name="Karnkowska A."/>
            <person name="Elias M."/>
            <person name="Hampl V."/>
        </authorList>
    </citation>
    <scope>NUCLEOTIDE SEQUENCE [LARGE SCALE GENOMIC DNA]</scope>
    <source>
        <strain evidence="9">NAU3</strain>
        <tissue evidence="9">Gut</tissue>
    </source>
</reference>
<keyword evidence="4 7" id="KW-0256">Endoplasmic reticulum</keyword>
<keyword evidence="10" id="KW-1185">Reference proteome</keyword>
<feature type="transmembrane region" description="Helical" evidence="7">
    <location>
        <begin position="21"/>
        <end position="40"/>
    </location>
</feature>
<evidence type="ECO:0000256" key="3">
    <source>
        <dbReference type="ARBA" id="ARBA00022692"/>
    </source>
</evidence>
<dbReference type="InterPro" id="IPR035952">
    <property type="entry name" value="Rhomboid-like_sf"/>
</dbReference>
<evidence type="ECO:0000256" key="5">
    <source>
        <dbReference type="ARBA" id="ARBA00022989"/>
    </source>
</evidence>